<sequence length="94" mass="10113">MQSTGAKSKRGRKGDEWTTPISVQVLDRSLAPLSIVAETNGATLTALSDRTDMAAWTPSRAGTALRRGFATSAKKGHVGVLWLRVAPILSRRHD</sequence>
<evidence type="ECO:0000313" key="1">
    <source>
        <dbReference type="EMBL" id="RDJ03213.1"/>
    </source>
</evidence>
<comment type="caution">
    <text evidence="1">The sequence shown here is derived from an EMBL/GenBank/DDBJ whole genome shotgun (WGS) entry which is preliminary data.</text>
</comment>
<name>A0A370KFP3_9HYPH</name>
<dbReference type="AlphaFoldDB" id="A0A370KFP3"/>
<dbReference type="Proteomes" id="UP000254939">
    <property type="component" value="Unassembled WGS sequence"/>
</dbReference>
<organism evidence="1 2">
    <name type="scientific">Rhizobium grahamii</name>
    <dbReference type="NCBI Taxonomy" id="1120045"/>
    <lineage>
        <taxon>Bacteria</taxon>
        <taxon>Pseudomonadati</taxon>
        <taxon>Pseudomonadota</taxon>
        <taxon>Alphaproteobacteria</taxon>
        <taxon>Hyphomicrobiales</taxon>
        <taxon>Rhizobiaceae</taxon>
        <taxon>Rhizobium/Agrobacterium group</taxon>
        <taxon>Rhizobium</taxon>
    </lineage>
</organism>
<protein>
    <submittedName>
        <fullName evidence="1">Uncharacterized protein</fullName>
    </submittedName>
</protein>
<accession>A0A370KFP3</accession>
<reference evidence="1 2" key="1">
    <citation type="submission" date="2017-03" db="EMBL/GenBank/DDBJ databases">
        <title>Genome analysis of Rhizobial strains effectives or ineffectives for nitrogen fixation isolated from bean seeds.</title>
        <authorList>
            <person name="Peralta H."/>
            <person name="Aguilar-Vera A."/>
            <person name="Mora Y."/>
            <person name="Vargas-Lagunas C."/>
            <person name="Girard L."/>
            <person name="Mora J."/>
        </authorList>
    </citation>
    <scope>NUCLEOTIDE SEQUENCE [LARGE SCALE GENOMIC DNA]</scope>
    <source>
        <strain evidence="1 2">CCGM3</strain>
    </source>
</reference>
<gene>
    <name evidence="1" type="ORF">B5K06_29870</name>
</gene>
<evidence type="ECO:0000313" key="2">
    <source>
        <dbReference type="Proteomes" id="UP000254939"/>
    </source>
</evidence>
<dbReference type="EMBL" id="NAAC01000043">
    <property type="protein sequence ID" value="RDJ03213.1"/>
    <property type="molecule type" value="Genomic_DNA"/>
</dbReference>
<proteinExistence type="predicted"/>